<gene>
    <name evidence="2" type="ORF">GMO17_14085</name>
</gene>
<evidence type="ECO:0000313" key="3">
    <source>
        <dbReference type="Proteomes" id="UP000423413"/>
    </source>
</evidence>
<feature type="coiled-coil region" evidence="1">
    <location>
        <begin position="79"/>
        <end position="106"/>
    </location>
</feature>
<protein>
    <submittedName>
        <fullName evidence="2">Uncharacterized protein</fullName>
    </submittedName>
</protein>
<dbReference type="AlphaFoldDB" id="A0AAE6QGJ7"/>
<dbReference type="RefSeq" id="WP_122324444.1">
    <property type="nucleotide sequence ID" value="NZ_CP046441.1"/>
</dbReference>
<name>A0AAE6QGJ7_9PSED</name>
<accession>A0AAE6QGJ7</accession>
<sequence length="134" mass="15456">MTVPKLSSDVQYKIEVILTRWRTKLSWDLLTEKIKFELGISITRQALCSYVAVNEQFKLAKLRLRIPEAQISPVFSASVSELCSKIEDLKAQLIVLKRNNAEQLRMLERILANASMIPNLDLRDLLKIRPEEMS</sequence>
<reference evidence="2 3" key="1">
    <citation type="submission" date="2019-11" db="EMBL/GenBank/DDBJ databases">
        <title>Complete genome sequence of Pseudomonas syringae pv. coronafaciens isolate B19001 originated in imported oat cereal.</title>
        <authorList>
            <person name="Kim S.M."/>
            <person name="Lee B.C."/>
            <person name="Seo S.J."/>
            <person name="Lee J.E."/>
            <person name="Choi N.J."/>
            <person name="Park J.H."/>
        </authorList>
    </citation>
    <scope>NUCLEOTIDE SEQUENCE [LARGE SCALE GENOMIC DNA]</scope>
    <source>
        <strain evidence="2 3">B19001</strain>
    </source>
</reference>
<keyword evidence="1" id="KW-0175">Coiled coil</keyword>
<evidence type="ECO:0000256" key="1">
    <source>
        <dbReference type="SAM" id="Coils"/>
    </source>
</evidence>
<proteinExistence type="predicted"/>
<dbReference type="EMBL" id="CP046441">
    <property type="protein sequence ID" value="QGT82224.1"/>
    <property type="molecule type" value="Genomic_DNA"/>
</dbReference>
<organism evidence="2 3">
    <name type="scientific">Pseudomonas coronafaciens pv. coronafaciens</name>
    <dbReference type="NCBI Taxonomy" id="235275"/>
    <lineage>
        <taxon>Bacteria</taxon>
        <taxon>Pseudomonadati</taxon>
        <taxon>Pseudomonadota</taxon>
        <taxon>Gammaproteobacteria</taxon>
        <taxon>Pseudomonadales</taxon>
        <taxon>Pseudomonadaceae</taxon>
        <taxon>Pseudomonas</taxon>
        <taxon>Pseudomonas coronafaciens</taxon>
    </lineage>
</organism>
<evidence type="ECO:0000313" key="2">
    <source>
        <dbReference type="EMBL" id="QGT82224.1"/>
    </source>
</evidence>
<dbReference type="Proteomes" id="UP000423413">
    <property type="component" value="Chromosome"/>
</dbReference>